<evidence type="ECO:0000256" key="2">
    <source>
        <dbReference type="ARBA" id="ARBA00022448"/>
    </source>
</evidence>
<dbReference type="GO" id="GO:0015450">
    <property type="term" value="F:protein-transporting ATPase activity"/>
    <property type="evidence" value="ECO:0007669"/>
    <property type="project" value="InterPro"/>
</dbReference>
<dbReference type="NCBIfam" id="TIGR00916">
    <property type="entry name" value="2A0604s01"/>
    <property type="match status" value="1"/>
</dbReference>
<feature type="domain" description="PpiC" evidence="11">
    <location>
        <begin position="278"/>
        <end position="382"/>
    </location>
</feature>
<keyword evidence="10" id="KW-0413">Isomerase</keyword>
<dbReference type="Pfam" id="PF13616">
    <property type="entry name" value="Rotamase_3"/>
    <property type="match status" value="1"/>
</dbReference>
<evidence type="ECO:0000259" key="11">
    <source>
        <dbReference type="PROSITE" id="PS50198"/>
    </source>
</evidence>
<comment type="function">
    <text evidence="9">Part of the Sec protein translocase complex. Interacts with the SecYEG preprotein conducting channel. SecDF uses the proton motive force (PMF) to complete protein translocation after the ATP-dependent function of SecA.</text>
</comment>
<dbReference type="Pfam" id="PF02355">
    <property type="entry name" value="SecD_SecF_C"/>
    <property type="match status" value="1"/>
</dbReference>
<dbReference type="InterPro" id="IPR022813">
    <property type="entry name" value="SecD/SecF_arch_bac"/>
</dbReference>
<gene>
    <name evidence="9 12" type="primary">secD</name>
    <name evidence="12" type="ORF">COX22_03545</name>
</gene>
<evidence type="ECO:0000256" key="7">
    <source>
        <dbReference type="ARBA" id="ARBA00023010"/>
    </source>
</evidence>
<dbReference type="Pfam" id="PF00639">
    <property type="entry name" value="Rotamase"/>
    <property type="match status" value="1"/>
</dbReference>
<evidence type="ECO:0000256" key="5">
    <source>
        <dbReference type="ARBA" id="ARBA00022927"/>
    </source>
</evidence>
<comment type="similarity">
    <text evidence="9">Belongs to the SecD/SecF family. SecD subfamily.</text>
</comment>
<dbReference type="InterPro" id="IPR000297">
    <property type="entry name" value="PPIase_PpiC"/>
</dbReference>
<dbReference type="PANTHER" id="PTHR30081:SF1">
    <property type="entry name" value="PROTEIN TRANSLOCASE SUBUNIT SECD"/>
    <property type="match status" value="1"/>
</dbReference>
<dbReference type="HAMAP" id="MF_01463_B">
    <property type="entry name" value="SecD_B"/>
    <property type="match status" value="1"/>
</dbReference>
<dbReference type="InterPro" id="IPR048631">
    <property type="entry name" value="SecD_1st"/>
</dbReference>
<feature type="transmembrane region" description="Helical" evidence="9">
    <location>
        <begin position="532"/>
        <end position="550"/>
    </location>
</feature>
<dbReference type="Gene3D" id="3.30.1360.200">
    <property type="match status" value="1"/>
</dbReference>
<keyword evidence="4 9" id="KW-0812">Transmembrane</keyword>
<dbReference type="Pfam" id="PF07549">
    <property type="entry name" value="Sec_GG"/>
    <property type="match status" value="1"/>
</dbReference>
<dbReference type="GO" id="GO:0006605">
    <property type="term" value="P:protein targeting"/>
    <property type="evidence" value="ECO:0007669"/>
    <property type="project" value="UniProtKB-UniRule"/>
</dbReference>
<dbReference type="GO" id="GO:0005886">
    <property type="term" value="C:plasma membrane"/>
    <property type="evidence" value="ECO:0007669"/>
    <property type="project" value="UniProtKB-SubCell"/>
</dbReference>
<keyword evidence="2 9" id="KW-0813">Transport</keyword>
<dbReference type="Gene3D" id="3.10.50.40">
    <property type="match status" value="2"/>
</dbReference>
<evidence type="ECO:0000256" key="1">
    <source>
        <dbReference type="ARBA" id="ARBA00004651"/>
    </source>
</evidence>
<evidence type="ECO:0000256" key="10">
    <source>
        <dbReference type="PROSITE-ProRule" id="PRU00278"/>
    </source>
</evidence>
<dbReference type="InterPro" id="IPR054384">
    <property type="entry name" value="SecDF_P1_head"/>
</dbReference>
<dbReference type="SUPFAM" id="SSF82866">
    <property type="entry name" value="Multidrug efflux transporter AcrB transmembrane domain"/>
    <property type="match status" value="1"/>
</dbReference>
<dbReference type="InterPro" id="IPR048634">
    <property type="entry name" value="SecD_SecF_C"/>
</dbReference>
<keyword evidence="10" id="KW-0697">Rotamase</keyword>
<reference evidence="12 13" key="1">
    <citation type="submission" date="2017-09" db="EMBL/GenBank/DDBJ databases">
        <title>Depth-based differentiation of microbial function through sediment-hosted aquifers and enrichment of novel symbionts in the deep terrestrial subsurface.</title>
        <authorList>
            <person name="Probst A.J."/>
            <person name="Ladd B."/>
            <person name="Jarett J.K."/>
            <person name="Geller-Mcgrath D.E."/>
            <person name="Sieber C.M."/>
            <person name="Emerson J.B."/>
            <person name="Anantharaman K."/>
            <person name="Thomas B.C."/>
            <person name="Malmstrom R."/>
            <person name="Stieglmeier M."/>
            <person name="Klingl A."/>
            <person name="Woyke T."/>
            <person name="Ryan C.M."/>
            <person name="Banfield J.F."/>
        </authorList>
    </citation>
    <scope>NUCLEOTIDE SEQUENCE [LARGE SCALE GENOMIC DNA]</scope>
    <source>
        <strain evidence="12">CG23_combo_of_CG06-09_8_20_14_all_49_15</strain>
    </source>
</reference>
<evidence type="ECO:0000256" key="9">
    <source>
        <dbReference type="HAMAP-Rule" id="MF_01463"/>
    </source>
</evidence>
<dbReference type="InterPro" id="IPR046357">
    <property type="entry name" value="PPIase_dom_sf"/>
</dbReference>
<feature type="transmembrane region" description="Helical" evidence="9">
    <location>
        <begin position="581"/>
        <end position="603"/>
    </location>
</feature>
<evidence type="ECO:0000256" key="4">
    <source>
        <dbReference type="ARBA" id="ARBA00022692"/>
    </source>
</evidence>
<comment type="subcellular location">
    <subcellularLocation>
        <location evidence="1 9">Cell membrane</location>
        <topology evidence="1 9">Multi-pass membrane protein</topology>
    </subcellularLocation>
</comment>
<keyword evidence="5 9" id="KW-0653">Protein transport</keyword>
<organism evidence="12 13">
    <name type="scientific">Candidatus Falkowbacteria bacterium CG23_combo_of_CG06-09_8_20_14_all_49_15</name>
    <dbReference type="NCBI Taxonomy" id="1974572"/>
    <lineage>
        <taxon>Bacteria</taxon>
        <taxon>Candidatus Falkowiibacteriota</taxon>
    </lineage>
</organism>
<evidence type="ECO:0000313" key="12">
    <source>
        <dbReference type="EMBL" id="PIP33589.1"/>
    </source>
</evidence>
<dbReference type="GO" id="GO:0003755">
    <property type="term" value="F:peptidyl-prolyl cis-trans isomerase activity"/>
    <property type="evidence" value="ECO:0007669"/>
    <property type="project" value="UniProtKB-KW"/>
</dbReference>
<keyword evidence="8 9" id="KW-0472">Membrane</keyword>
<dbReference type="PANTHER" id="PTHR30081">
    <property type="entry name" value="PROTEIN-EXPORT MEMBRANE PROTEIN SEC"/>
    <property type="match status" value="1"/>
</dbReference>
<feature type="transmembrane region" description="Helical" evidence="9">
    <location>
        <begin position="555"/>
        <end position="575"/>
    </location>
</feature>
<keyword evidence="3 9" id="KW-1003">Cell membrane</keyword>
<protein>
    <recommendedName>
        <fullName evidence="9">Protein translocase subunit SecD</fullName>
    </recommendedName>
</protein>
<proteinExistence type="inferred from homology"/>
<sequence length="699" mass="76478">MPGYGYFYFMSNAAEKIFGASETGRNRRIFVFILLGMLFLAMIDAGGFFNRGFNYVAAKTGGAIKLPAIKEIPFHFGLDLQGGTHLVYQADMSQISGQDYGSALNGVRDVIERRVNVFGVSEPNVQSNISGGEYRLIVELAGITDINEAIKMIGETPLLEFKEQDQSAPEATDAQQEEIKKFNENAEKRAGDILGKLLSGGDFASLARELSEDPASKDQGGDTGFLTEATAPELAAIAKKLKVGDFTKEVQETSAGYEIIKLEEERAKANPFNEQEKEKEVKAAHILICYEGIAGCANGLSKEEALKKIVGLKKQANTKNFIELAKKNSTEPNAQNSGGELGWFSREMMVQPFSEAAFALPVGAISEPVETDFGYHLIYKQEEREIKEYRLRRILIKKKSAADYQAGDINWKNTELSGKHLSSARVQFNPNDGTPEVSLSFNSEGASLFEDITGRNVGGPVAIFLDGYPISTPRVNEKIIGGQAVISGKFNIQEAKLLAQRLNAGALPVPISLISQQTIGPSLGKISLEKSVRAGIIGLLLVSLFMIIYYRLPGLIAVFALVFYGLLLIAIFKLLPITLTLSGMAGVILSIGMAVDANVLIFARLKEERMAGRSYDQSVEESVRRAWPSIRDGNFSTLITCFVLIIFTTSMVKGFAITLFIGVSISMFTAIVITKQMLKLVSSRWLERNSWLVGAVKKK</sequence>
<dbReference type="GO" id="GO:0043952">
    <property type="term" value="P:protein transport by the Sec complex"/>
    <property type="evidence" value="ECO:0007669"/>
    <property type="project" value="UniProtKB-UniRule"/>
</dbReference>
<evidence type="ECO:0000256" key="6">
    <source>
        <dbReference type="ARBA" id="ARBA00022989"/>
    </source>
</evidence>
<evidence type="ECO:0000256" key="8">
    <source>
        <dbReference type="ARBA" id="ARBA00023136"/>
    </source>
</evidence>
<keyword evidence="6 9" id="KW-1133">Transmembrane helix</keyword>
<dbReference type="SUPFAM" id="SSF54534">
    <property type="entry name" value="FKBP-like"/>
    <property type="match status" value="2"/>
</dbReference>
<accession>A0A2G9ZK84</accession>
<dbReference type="EMBL" id="PCSD01000085">
    <property type="protein sequence ID" value="PIP33589.1"/>
    <property type="molecule type" value="Genomic_DNA"/>
</dbReference>
<comment type="caution">
    <text evidence="12">The sequence shown here is derived from an EMBL/GenBank/DDBJ whole genome shotgun (WGS) entry which is preliminary data.</text>
</comment>
<name>A0A2G9ZK84_9BACT</name>
<feature type="transmembrane region" description="Helical" evidence="9">
    <location>
        <begin position="633"/>
        <end position="649"/>
    </location>
</feature>
<dbReference type="Proteomes" id="UP000230729">
    <property type="component" value="Unassembled WGS sequence"/>
</dbReference>
<feature type="domain" description="PpiC" evidence="11">
    <location>
        <begin position="169"/>
        <end position="264"/>
    </location>
</feature>
<dbReference type="NCBIfam" id="TIGR01129">
    <property type="entry name" value="secD"/>
    <property type="match status" value="1"/>
</dbReference>
<evidence type="ECO:0000256" key="3">
    <source>
        <dbReference type="ARBA" id="ARBA00022475"/>
    </source>
</evidence>
<keyword evidence="7 9" id="KW-0811">Translocation</keyword>
<dbReference type="InterPro" id="IPR055344">
    <property type="entry name" value="SecD_SecF_C_bact"/>
</dbReference>
<dbReference type="GO" id="GO:0065002">
    <property type="term" value="P:intracellular protein transmembrane transport"/>
    <property type="evidence" value="ECO:0007669"/>
    <property type="project" value="UniProtKB-UniRule"/>
</dbReference>
<comment type="subunit">
    <text evidence="9">Forms a complex with SecF. Part of the essential Sec protein translocation apparatus which comprises SecA, SecYEG and auxiliary proteins SecDF. Other proteins may also be involved.</text>
</comment>
<dbReference type="InterPro" id="IPR005791">
    <property type="entry name" value="SecD"/>
</dbReference>
<evidence type="ECO:0000313" key="13">
    <source>
        <dbReference type="Proteomes" id="UP000230729"/>
    </source>
</evidence>
<dbReference type="Gene3D" id="1.20.1640.10">
    <property type="entry name" value="Multidrug efflux transporter AcrB transmembrane domain"/>
    <property type="match status" value="1"/>
</dbReference>
<feature type="transmembrane region" description="Helical" evidence="9">
    <location>
        <begin position="655"/>
        <end position="674"/>
    </location>
</feature>
<dbReference type="PROSITE" id="PS50198">
    <property type="entry name" value="PPIC_PPIASE_2"/>
    <property type="match status" value="2"/>
</dbReference>
<dbReference type="Pfam" id="PF22599">
    <property type="entry name" value="SecDF_P1_head"/>
    <property type="match status" value="1"/>
</dbReference>
<dbReference type="Pfam" id="PF21760">
    <property type="entry name" value="SecD_1st"/>
    <property type="match status" value="1"/>
</dbReference>
<dbReference type="AlphaFoldDB" id="A0A2G9ZK84"/>
<dbReference type="Gene3D" id="3.30.70.3400">
    <property type="match status" value="1"/>
</dbReference>
<dbReference type="InterPro" id="IPR022646">
    <property type="entry name" value="SecD/SecF_CS"/>
</dbReference>
<feature type="transmembrane region" description="Helical" evidence="9">
    <location>
        <begin position="29"/>
        <end position="49"/>
    </location>
</feature>